<proteinExistence type="predicted"/>
<reference evidence="1 2" key="1">
    <citation type="journal article" date="2021" name="BMC Biol.">
        <title>Horizontally acquired antibacterial genes associated with adaptive radiation of ladybird beetles.</title>
        <authorList>
            <person name="Li H.S."/>
            <person name="Tang X.F."/>
            <person name="Huang Y.H."/>
            <person name="Xu Z.Y."/>
            <person name="Chen M.L."/>
            <person name="Du X.Y."/>
            <person name="Qiu B.Y."/>
            <person name="Chen P.T."/>
            <person name="Zhang W."/>
            <person name="Slipinski A."/>
            <person name="Escalona H.E."/>
            <person name="Waterhouse R.M."/>
            <person name="Zwick A."/>
            <person name="Pang H."/>
        </authorList>
    </citation>
    <scope>NUCLEOTIDE SEQUENCE [LARGE SCALE GENOMIC DNA]</scope>
    <source>
        <strain evidence="1">SYSU2018</strain>
    </source>
</reference>
<accession>A0ABD2NJJ0</accession>
<dbReference type="PROSITE" id="PS51221">
    <property type="entry name" value="TTL"/>
    <property type="match status" value="1"/>
</dbReference>
<dbReference type="PANTHER" id="PTHR47113">
    <property type="entry name" value="LD09343P"/>
    <property type="match status" value="1"/>
</dbReference>
<dbReference type="SUPFAM" id="SSF56059">
    <property type="entry name" value="Glutathione synthetase ATP-binding domain-like"/>
    <property type="match status" value="1"/>
</dbReference>
<organism evidence="1 2">
    <name type="scientific">Cryptolaemus montrouzieri</name>
    <dbReference type="NCBI Taxonomy" id="559131"/>
    <lineage>
        <taxon>Eukaryota</taxon>
        <taxon>Metazoa</taxon>
        <taxon>Ecdysozoa</taxon>
        <taxon>Arthropoda</taxon>
        <taxon>Hexapoda</taxon>
        <taxon>Insecta</taxon>
        <taxon>Pterygota</taxon>
        <taxon>Neoptera</taxon>
        <taxon>Endopterygota</taxon>
        <taxon>Coleoptera</taxon>
        <taxon>Polyphaga</taxon>
        <taxon>Cucujiformia</taxon>
        <taxon>Coccinelloidea</taxon>
        <taxon>Coccinellidae</taxon>
        <taxon>Scymninae</taxon>
        <taxon>Scymnini</taxon>
        <taxon>Cryptolaemus</taxon>
    </lineage>
</organism>
<protein>
    <recommendedName>
        <fullName evidence="3">Tubulin polyglutamylase TTLL6</fullName>
    </recommendedName>
</protein>
<keyword evidence="2" id="KW-1185">Reference proteome</keyword>
<evidence type="ECO:0008006" key="3">
    <source>
        <dbReference type="Google" id="ProtNLM"/>
    </source>
</evidence>
<evidence type="ECO:0000313" key="2">
    <source>
        <dbReference type="Proteomes" id="UP001516400"/>
    </source>
</evidence>
<dbReference type="AlphaFoldDB" id="A0ABD2NJJ0"/>
<dbReference type="InterPro" id="IPR004344">
    <property type="entry name" value="TTL/TTLL_fam"/>
</dbReference>
<dbReference type="InterPro" id="IPR053317">
    <property type="entry name" value="Tubulin_polyglutamylase"/>
</dbReference>
<sequence>MLEKVQVPLYFLYTIRGSVEFNYPERKIKHKGKDNINSNSSLSLNIVNASSILIVLLSILYVYSSQNNCDEKQQTKEVLNLEKTAQKTYWAFGKSIENGYLHNVFTVLERFGYQNDPNATDWTLLWAHDYPFRVLHQKLRNLKPYQKVNHFPGCGYITNKVDLATSGLKYIPPAFKLPQDQDKLVKYIDQHPGSTFVEKNNDHRNIVFRNREELKNLNSSSTFVQEFVANPLLVNGHKFDIGIYTVITSIDPLRIYIYNGDAILRFCPVKYYPFDASNLDKYVVGDDYLPVWKVPSLEYYYNELGFGMKESLNAYLRSKKKDPSKIWNQIEDSLRLTILAKEQNILNVVNKFKFKRNFFEMMRFDFLVDEDLNVFLLEANMSPNLSSAHFPPNQLLYQQVLYNILSLVGIGQRIHKGMTAIQKSEEEMIVSDKNIAVFPEQCSSMLCKESCVSPLCQLCKPCLSFDTKEYLQEAFREHMNRGDCKRIFPPSMHDIDNSEDDLENYSPENQLLYRWFKGKCLLDKSWC</sequence>
<dbReference type="PANTHER" id="PTHR47113:SF1">
    <property type="entry name" value="LD09343P"/>
    <property type="match status" value="1"/>
</dbReference>
<gene>
    <name evidence="1" type="ORF">HHI36_016376</name>
</gene>
<name>A0ABD2NJJ0_9CUCU</name>
<dbReference type="Gene3D" id="3.30.470.20">
    <property type="entry name" value="ATP-grasp fold, B domain"/>
    <property type="match status" value="1"/>
</dbReference>
<dbReference type="Pfam" id="PF03133">
    <property type="entry name" value="TTL"/>
    <property type="match status" value="1"/>
</dbReference>
<evidence type="ECO:0000313" key="1">
    <source>
        <dbReference type="EMBL" id="KAL3278856.1"/>
    </source>
</evidence>
<dbReference type="Proteomes" id="UP001516400">
    <property type="component" value="Unassembled WGS sequence"/>
</dbReference>
<dbReference type="EMBL" id="JABFTP020000124">
    <property type="protein sequence ID" value="KAL3278856.1"/>
    <property type="molecule type" value="Genomic_DNA"/>
</dbReference>
<comment type="caution">
    <text evidence="1">The sequence shown here is derived from an EMBL/GenBank/DDBJ whole genome shotgun (WGS) entry which is preliminary data.</text>
</comment>